<dbReference type="AlphaFoldDB" id="A0AAN8K713"/>
<feature type="compositionally biased region" description="Low complexity" evidence="10">
    <location>
        <begin position="253"/>
        <end position="269"/>
    </location>
</feature>
<dbReference type="PANTHER" id="PTHR21425">
    <property type="entry name" value="NICE-3"/>
    <property type="match status" value="1"/>
</dbReference>
<comment type="subcellular location">
    <subcellularLocation>
        <location evidence="4">Golgi apparatus</location>
    </subcellularLocation>
    <subcellularLocation>
        <location evidence="2">Membrane</location>
        <topology evidence="2">Single-pass membrane protein</topology>
    </subcellularLocation>
    <subcellularLocation>
        <location evidence="3">Mitochondrion</location>
    </subcellularLocation>
</comment>
<proteinExistence type="predicted"/>
<keyword evidence="13" id="KW-1185">Reference proteome</keyword>
<dbReference type="EMBL" id="JAZGQO010000003">
    <property type="protein sequence ID" value="KAK6189124.1"/>
    <property type="molecule type" value="Genomic_DNA"/>
</dbReference>
<dbReference type="GO" id="GO:0005794">
    <property type="term" value="C:Golgi apparatus"/>
    <property type="evidence" value="ECO:0007669"/>
    <property type="project" value="UniProtKB-SubCell"/>
</dbReference>
<keyword evidence="8" id="KW-0496">Mitochondrion</keyword>
<reference evidence="12 13" key="1">
    <citation type="submission" date="2024-01" db="EMBL/GenBank/DDBJ databases">
        <title>The genome of the rayed Mediterranean limpet Patella caerulea (Linnaeus, 1758).</title>
        <authorList>
            <person name="Anh-Thu Weber A."/>
            <person name="Halstead-Nussloch G."/>
        </authorList>
    </citation>
    <scope>NUCLEOTIDE SEQUENCE [LARGE SCALE GENOMIC DNA]</scope>
    <source>
        <strain evidence="12">AATW-2023a</strain>
        <tissue evidence="12">Whole specimen</tissue>
    </source>
</reference>
<protein>
    <submittedName>
        <fullName evidence="12">Uncharacterized protein</fullName>
    </submittedName>
</protein>
<dbReference type="InterPro" id="IPR010876">
    <property type="entry name" value="C1orf43"/>
</dbReference>
<evidence type="ECO:0000256" key="5">
    <source>
        <dbReference type="ARBA" id="ARBA00022692"/>
    </source>
</evidence>
<name>A0AAN8K713_PATCE</name>
<keyword evidence="7" id="KW-0333">Golgi apparatus</keyword>
<evidence type="ECO:0000256" key="7">
    <source>
        <dbReference type="ARBA" id="ARBA00023034"/>
    </source>
</evidence>
<sequence length="287" mass="32710">MAELSLVSVILFIASGALLFCLLFLFAKRQIARFSFKSARRPHISIGYDIPKAMKLEIQRRFDRVQFIKYEPVLLTEKVQQVSATVPNHYHYRMKALDAFSNAIECLMKKDETLKFRNPNETIQHYLSSLCPASINDTHDAAIIHHFAQSYDHARHDPSEFRGNEFVIYMELLDTVIRMIQADRVNRVSSLNWKESPTTDTEVVFEPGKYGTQDQTKTKKSAHSSTSDPGRLKHRSKSKSKTEQLESINLVESKSSGYSSTDRSSSSRSSAEKLLPLSQISDKEESV</sequence>
<evidence type="ECO:0000256" key="1">
    <source>
        <dbReference type="ARBA" id="ARBA00002620"/>
    </source>
</evidence>
<gene>
    <name evidence="12" type="ORF">SNE40_005162</name>
</gene>
<evidence type="ECO:0000313" key="13">
    <source>
        <dbReference type="Proteomes" id="UP001347796"/>
    </source>
</evidence>
<evidence type="ECO:0000256" key="11">
    <source>
        <dbReference type="SAM" id="Phobius"/>
    </source>
</evidence>
<comment type="function">
    <text evidence="1">General regulator of phagocytosis. Required to uptake Gram negative bacterium by macrophages.</text>
</comment>
<evidence type="ECO:0000256" key="8">
    <source>
        <dbReference type="ARBA" id="ARBA00023128"/>
    </source>
</evidence>
<keyword evidence="5 11" id="KW-0812">Transmembrane</keyword>
<feature type="transmembrane region" description="Helical" evidence="11">
    <location>
        <begin position="6"/>
        <end position="27"/>
    </location>
</feature>
<evidence type="ECO:0000256" key="9">
    <source>
        <dbReference type="ARBA" id="ARBA00023136"/>
    </source>
</evidence>
<evidence type="ECO:0000256" key="6">
    <source>
        <dbReference type="ARBA" id="ARBA00022989"/>
    </source>
</evidence>
<keyword evidence="9 11" id="KW-0472">Membrane</keyword>
<evidence type="ECO:0000256" key="4">
    <source>
        <dbReference type="ARBA" id="ARBA00004555"/>
    </source>
</evidence>
<dbReference type="GO" id="GO:0005739">
    <property type="term" value="C:mitochondrion"/>
    <property type="evidence" value="ECO:0007669"/>
    <property type="project" value="UniProtKB-SubCell"/>
</dbReference>
<dbReference type="Pfam" id="PF07406">
    <property type="entry name" value="NICE-3"/>
    <property type="match status" value="1"/>
</dbReference>
<keyword evidence="6 11" id="KW-1133">Transmembrane helix</keyword>
<evidence type="ECO:0000256" key="3">
    <source>
        <dbReference type="ARBA" id="ARBA00004173"/>
    </source>
</evidence>
<organism evidence="12 13">
    <name type="scientific">Patella caerulea</name>
    <name type="common">Rayed Mediterranean limpet</name>
    <dbReference type="NCBI Taxonomy" id="87958"/>
    <lineage>
        <taxon>Eukaryota</taxon>
        <taxon>Metazoa</taxon>
        <taxon>Spiralia</taxon>
        <taxon>Lophotrochozoa</taxon>
        <taxon>Mollusca</taxon>
        <taxon>Gastropoda</taxon>
        <taxon>Patellogastropoda</taxon>
        <taxon>Patelloidea</taxon>
        <taxon>Patellidae</taxon>
        <taxon>Patella</taxon>
    </lineage>
</organism>
<evidence type="ECO:0000256" key="2">
    <source>
        <dbReference type="ARBA" id="ARBA00004167"/>
    </source>
</evidence>
<dbReference type="Proteomes" id="UP001347796">
    <property type="component" value="Unassembled WGS sequence"/>
</dbReference>
<dbReference type="PANTHER" id="PTHR21425:SF2">
    <property type="entry name" value="PROTEIN C1ORF43"/>
    <property type="match status" value="1"/>
</dbReference>
<dbReference type="GO" id="GO:0016020">
    <property type="term" value="C:membrane"/>
    <property type="evidence" value="ECO:0007669"/>
    <property type="project" value="UniProtKB-SubCell"/>
</dbReference>
<evidence type="ECO:0000313" key="12">
    <source>
        <dbReference type="EMBL" id="KAK6189124.1"/>
    </source>
</evidence>
<accession>A0AAN8K713</accession>
<feature type="region of interest" description="Disordered" evidence="10">
    <location>
        <begin position="202"/>
        <end position="287"/>
    </location>
</feature>
<comment type="caution">
    <text evidence="12">The sequence shown here is derived from an EMBL/GenBank/DDBJ whole genome shotgun (WGS) entry which is preliminary data.</text>
</comment>
<evidence type="ECO:0000256" key="10">
    <source>
        <dbReference type="SAM" id="MobiDB-lite"/>
    </source>
</evidence>